<dbReference type="InterPro" id="IPR017853">
    <property type="entry name" value="GH"/>
</dbReference>
<feature type="active site" description="Proton donor" evidence="6">
    <location>
        <position position="449"/>
    </location>
</feature>
<reference evidence="8 9" key="1">
    <citation type="submission" date="2019-12" db="EMBL/GenBank/DDBJ databases">
        <title>Strain KN286 was isolated from seawater, which was collected from Caroline Seamount in the tropical western Pacific.</title>
        <authorList>
            <person name="Wang Q."/>
        </authorList>
    </citation>
    <scope>NUCLEOTIDE SEQUENCE [LARGE SCALE GENOMIC DNA]</scope>
    <source>
        <strain evidence="8 9">KN286</strain>
    </source>
</reference>
<dbReference type="CDD" id="cd06563">
    <property type="entry name" value="GH20_chitobiase-like"/>
    <property type="match status" value="1"/>
</dbReference>
<dbReference type="GO" id="GO:0005975">
    <property type="term" value="P:carbohydrate metabolic process"/>
    <property type="evidence" value="ECO:0007669"/>
    <property type="project" value="InterPro"/>
</dbReference>
<proteinExistence type="inferred from homology"/>
<gene>
    <name evidence="8" type="ORF">GSH16_14810</name>
</gene>
<dbReference type="Pfam" id="PF00728">
    <property type="entry name" value="Glyco_hydro_20"/>
    <property type="match status" value="1"/>
</dbReference>
<evidence type="ECO:0000256" key="3">
    <source>
        <dbReference type="ARBA" id="ARBA00012663"/>
    </source>
</evidence>
<dbReference type="Gene3D" id="3.30.379.10">
    <property type="entry name" value="Chitobiase/beta-hexosaminidase domain 2-like"/>
    <property type="match status" value="1"/>
</dbReference>
<dbReference type="PRINTS" id="PR00738">
    <property type="entry name" value="GLHYDRLASE20"/>
</dbReference>
<evidence type="ECO:0000313" key="9">
    <source>
        <dbReference type="Proteomes" id="UP000436016"/>
    </source>
</evidence>
<evidence type="ECO:0000313" key="8">
    <source>
        <dbReference type="EMBL" id="MXU66718.1"/>
    </source>
</evidence>
<dbReference type="EC" id="3.2.1.52" evidence="3"/>
<dbReference type="SUPFAM" id="SSF55545">
    <property type="entry name" value="beta-N-acetylhexosaminidase-like domain"/>
    <property type="match status" value="1"/>
</dbReference>
<comment type="caution">
    <text evidence="8">The sequence shown here is derived from an EMBL/GenBank/DDBJ whole genome shotgun (WGS) entry which is preliminary data.</text>
</comment>
<dbReference type="RefSeq" id="WP_160856380.1">
    <property type="nucleotide sequence ID" value="NZ_WUWG01000007.1"/>
</dbReference>
<dbReference type="AlphaFoldDB" id="A0A6B0TZ78"/>
<name>A0A6B0TZ78_9RHOB</name>
<accession>A0A6B0TZ78</accession>
<sequence length="639" mass="68671">MSRTDFCLESRYHPADAAQGGRMVLQLHNLSGAPLGPVQLAYTCVIFAHDPAQFAGARLEAAVASHHVLRPEFDNLAAGESWEITISGLDLPAMHLEDGPTGAYLIFPDGRLLDIETALLSRVPEEPDGSRRVWPAGQVEVPLGILPWPNAVDVTGYLTGVCAYGLTGGAAHPAARDVAAINGLAGRLFPGRMTPFRMGDSEGCLPLRIEADGTLPAEGYRLEFADGAATLAHGAGNGRRYGLTVLAQILSAADRAPDRFRQPGDGRIEDAPRFGWRGTHLDVSRRFYGLAEVTRLVDILAWMRMNRFHWHLTDDEGWRIEIDAYPELTDVGAMRGHGLPLAPQFTSGAAPHGGFYTKAEIRAFLAHAASLGIEVLPEVDTPGHATAILTALPHLRDPGEPAAAYHSVQGYANNALNPGVPETYAFLETLLGELADLFPGPFIHMGGDEVDGTAWLKSPAAQKLMADEGLSGTMELQAHFMRRAQEILRGLGKGFAGWNEVAEGGGISPDNALLIAWQAPEVIRGLADRGYQVVASPGQAYYMDMAQADGWDEPGSSWAGVSTPEHAYRFAPDGALSEAQMPQLLGVQGGIWGEHIASRSQFNHMVFPRLGAIAETGWTTPAAKDFERFAALSRLLPQL</sequence>
<evidence type="ECO:0000256" key="6">
    <source>
        <dbReference type="PIRSR" id="PIRSR625705-1"/>
    </source>
</evidence>
<organism evidence="8 9">
    <name type="scientific">Oceanomicrobium pacificus</name>
    <dbReference type="NCBI Taxonomy" id="2692916"/>
    <lineage>
        <taxon>Bacteria</taxon>
        <taxon>Pseudomonadati</taxon>
        <taxon>Pseudomonadota</taxon>
        <taxon>Alphaproteobacteria</taxon>
        <taxon>Rhodobacterales</taxon>
        <taxon>Paracoccaceae</taxon>
        <taxon>Oceanomicrobium</taxon>
    </lineage>
</organism>
<comment type="catalytic activity">
    <reaction evidence="1">
        <text>Hydrolysis of terminal non-reducing N-acetyl-D-hexosamine residues in N-acetyl-beta-D-hexosaminides.</text>
        <dbReference type="EC" id="3.2.1.52"/>
    </reaction>
</comment>
<keyword evidence="9" id="KW-1185">Reference proteome</keyword>
<dbReference type="Gene3D" id="3.20.20.80">
    <property type="entry name" value="Glycosidases"/>
    <property type="match status" value="1"/>
</dbReference>
<comment type="similarity">
    <text evidence="2">Belongs to the glycosyl hydrolase 20 family.</text>
</comment>
<dbReference type="PANTHER" id="PTHR22600">
    <property type="entry name" value="BETA-HEXOSAMINIDASE"/>
    <property type="match status" value="1"/>
</dbReference>
<protein>
    <recommendedName>
        <fullName evidence="3">beta-N-acetylhexosaminidase</fullName>
        <ecNumber evidence="3">3.2.1.52</ecNumber>
    </recommendedName>
    <alternativeName>
        <fullName evidence="5">Beta-N-acetylhexosaminidase</fullName>
    </alternativeName>
</protein>
<dbReference type="GO" id="GO:0030203">
    <property type="term" value="P:glycosaminoglycan metabolic process"/>
    <property type="evidence" value="ECO:0007669"/>
    <property type="project" value="TreeGrafter"/>
</dbReference>
<dbReference type="GO" id="GO:0016020">
    <property type="term" value="C:membrane"/>
    <property type="evidence" value="ECO:0007669"/>
    <property type="project" value="TreeGrafter"/>
</dbReference>
<evidence type="ECO:0000256" key="1">
    <source>
        <dbReference type="ARBA" id="ARBA00001231"/>
    </source>
</evidence>
<dbReference type="InterPro" id="IPR025705">
    <property type="entry name" value="Beta_hexosaminidase_sua/sub"/>
</dbReference>
<evidence type="ECO:0000256" key="5">
    <source>
        <dbReference type="ARBA" id="ARBA00030512"/>
    </source>
</evidence>
<dbReference type="SUPFAM" id="SSF51445">
    <property type="entry name" value="(Trans)glycosidases"/>
    <property type="match status" value="1"/>
</dbReference>
<evidence type="ECO:0000259" key="7">
    <source>
        <dbReference type="Pfam" id="PF00728"/>
    </source>
</evidence>
<dbReference type="EMBL" id="WUWG01000007">
    <property type="protein sequence ID" value="MXU66718.1"/>
    <property type="molecule type" value="Genomic_DNA"/>
</dbReference>
<feature type="domain" description="Glycoside hydrolase family 20 catalytic" evidence="7">
    <location>
        <begin position="274"/>
        <end position="620"/>
    </location>
</feature>
<dbReference type="InterPro" id="IPR015883">
    <property type="entry name" value="Glyco_hydro_20_cat"/>
</dbReference>
<evidence type="ECO:0000256" key="2">
    <source>
        <dbReference type="ARBA" id="ARBA00006285"/>
    </source>
</evidence>
<dbReference type="PANTHER" id="PTHR22600:SF57">
    <property type="entry name" value="BETA-N-ACETYLHEXOSAMINIDASE"/>
    <property type="match status" value="1"/>
</dbReference>
<dbReference type="GO" id="GO:0004563">
    <property type="term" value="F:beta-N-acetylhexosaminidase activity"/>
    <property type="evidence" value="ECO:0007669"/>
    <property type="project" value="UniProtKB-EC"/>
</dbReference>
<dbReference type="Proteomes" id="UP000436016">
    <property type="component" value="Unassembled WGS sequence"/>
</dbReference>
<dbReference type="InterPro" id="IPR029018">
    <property type="entry name" value="Hex-like_dom2"/>
</dbReference>
<keyword evidence="4 8" id="KW-0378">Hydrolase</keyword>
<evidence type="ECO:0000256" key="4">
    <source>
        <dbReference type="ARBA" id="ARBA00022801"/>
    </source>
</evidence>